<comment type="similarity">
    <text evidence="2">Belongs to the YbaB/EbfC family.</text>
</comment>
<dbReference type="HAMAP" id="MF_00274">
    <property type="entry name" value="DNA_YbaB_EbfC"/>
    <property type="match status" value="1"/>
</dbReference>
<dbReference type="InterPro" id="IPR004401">
    <property type="entry name" value="YbaB/EbfC"/>
</dbReference>
<comment type="subcellular location">
    <subcellularLocation>
        <location evidence="2">Cytoplasm</location>
        <location evidence="2">Nucleoid</location>
    </subcellularLocation>
</comment>
<reference evidence="4 5" key="1">
    <citation type="submission" date="2019-04" db="EMBL/GenBank/DDBJ databases">
        <title>Phreatobacter aquaticus sp. nov.</title>
        <authorList>
            <person name="Choi A."/>
        </authorList>
    </citation>
    <scope>NUCLEOTIDE SEQUENCE [LARGE SCALE GENOMIC DNA]</scope>
    <source>
        <strain evidence="4 5">KCTC 52518</strain>
    </source>
</reference>
<dbReference type="PANTHER" id="PTHR33449">
    <property type="entry name" value="NUCLEOID-ASSOCIATED PROTEIN YBAB"/>
    <property type="match status" value="1"/>
</dbReference>
<dbReference type="KEGG" id="pstg:E8M01_14850"/>
<dbReference type="PIRSF" id="PIRSF004555">
    <property type="entry name" value="UCP004555"/>
    <property type="match status" value="1"/>
</dbReference>
<dbReference type="GO" id="GO:0005829">
    <property type="term" value="C:cytosol"/>
    <property type="evidence" value="ECO:0007669"/>
    <property type="project" value="TreeGrafter"/>
</dbReference>
<dbReference type="OrthoDB" id="9803080at2"/>
<comment type="subunit">
    <text evidence="2">Homodimer.</text>
</comment>
<keyword evidence="3" id="KW-0175">Coiled coil</keyword>
<dbReference type="GO" id="GO:0003677">
    <property type="term" value="F:DNA binding"/>
    <property type="evidence" value="ECO:0007669"/>
    <property type="project" value="UniProtKB-UniRule"/>
</dbReference>
<dbReference type="Pfam" id="PF02575">
    <property type="entry name" value="YbaB_DNA_bd"/>
    <property type="match status" value="1"/>
</dbReference>
<dbReference type="InterPro" id="IPR036894">
    <property type="entry name" value="YbaB-like_sf"/>
</dbReference>
<evidence type="ECO:0000256" key="3">
    <source>
        <dbReference type="SAM" id="Coils"/>
    </source>
</evidence>
<keyword evidence="2" id="KW-0963">Cytoplasm</keyword>
<comment type="function">
    <text evidence="2">Binds to DNA and alters its conformation. May be involved in regulation of gene expression, nucleoid organization and DNA protection.</text>
</comment>
<dbReference type="GO" id="GO:0043590">
    <property type="term" value="C:bacterial nucleoid"/>
    <property type="evidence" value="ECO:0007669"/>
    <property type="project" value="UniProtKB-UniRule"/>
</dbReference>
<dbReference type="PANTHER" id="PTHR33449:SF1">
    <property type="entry name" value="NUCLEOID-ASSOCIATED PROTEIN YBAB"/>
    <property type="match status" value="1"/>
</dbReference>
<feature type="coiled-coil region" evidence="3">
    <location>
        <begin position="4"/>
        <end position="31"/>
    </location>
</feature>
<keyword evidence="5" id="KW-1185">Reference proteome</keyword>
<gene>
    <name evidence="4" type="ORF">E8M01_14850</name>
</gene>
<dbReference type="NCBIfam" id="TIGR00103">
    <property type="entry name" value="DNA_YbaB_EbfC"/>
    <property type="match status" value="1"/>
</dbReference>
<proteinExistence type="inferred from homology"/>
<evidence type="ECO:0000256" key="1">
    <source>
        <dbReference type="ARBA" id="ARBA00023125"/>
    </source>
</evidence>
<dbReference type="Gene3D" id="3.30.1310.10">
    <property type="entry name" value="Nucleoid-associated protein YbaB-like domain"/>
    <property type="match status" value="1"/>
</dbReference>
<dbReference type="EMBL" id="CP039690">
    <property type="protein sequence ID" value="QCI65373.1"/>
    <property type="molecule type" value="Genomic_DNA"/>
</dbReference>
<organism evidence="4 5">
    <name type="scientific">Phreatobacter stygius</name>
    <dbReference type="NCBI Taxonomy" id="1940610"/>
    <lineage>
        <taxon>Bacteria</taxon>
        <taxon>Pseudomonadati</taxon>
        <taxon>Pseudomonadota</taxon>
        <taxon>Alphaproteobacteria</taxon>
        <taxon>Hyphomicrobiales</taxon>
        <taxon>Phreatobacteraceae</taxon>
        <taxon>Phreatobacter</taxon>
    </lineage>
</organism>
<evidence type="ECO:0000313" key="4">
    <source>
        <dbReference type="EMBL" id="QCI65373.1"/>
    </source>
</evidence>
<accession>A0A4D7B2U1</accession>
<dbReference type="SUPFAM" id="SSF82607">
    <property type="entry name" value="YbaB-like"/>
    <property type="match status" value="1"/>
</dbReference>
<dbReference type="Proteomes" id="UP000298781">
    <property type="component" value="Chromosome"/>
</dbReference>
<dbReference type="AlphaFoldDB" id="A0A4D7B2U1"/>
<protein>
    <recommendedName>
        <fullName evidence="2">Nucleoid-associated protein E8M01_14850</fullName>
    </recommendedName>
</protein>
<evidence type="ECO:0000313" key="5">
    <source>
        <dbReference type="Proteomes" id="UP000298781"/>
    </source>
</evidence>
<name>A0A4D7B2U1_9HYPH</name>
<keyword evidence="1 2" id="KW-0238">DNA-binding</keyword>
<sequence length="107" mass="11380">MKDIMGLMKQAQAMQAKLQEAQADMDRTEVEGSAGGGMVTVRLTAKGDMKGLAIDASLLKADEKEIVEDLIVAAHADARKKAEIVMAERMKAVTGGLPLPPGMKLPF</sequence>
<dbReference type="RefSeq" id="WP_136960820.1">
    <property type="nucleotide sequence ID" value="NZ_CP039690.1"/>
</dbReference>
<evidence type="ECO:0000256" key="2">
    <source>
        <dbReference type="HAMAP-Rule" id="MF_00274"/>
    </source>
</evidence>